<keyword evidence="4" id="KW-1185">Reference proteome</keyword>
<organism evidence="3 4">
    <name type="scientific">Colletotrichum sublineola</name>
    <name type="common">Sorghum anthracnose fungus</name>
    <dbReference type="NCBI Taxonomy" id="1173701"/>
    <lineage>
        <taxon>Eukaryota</taxon>
        <taxon>Fungi</taxon>
        <taxon>Dikarya</taxon>
        <taxon>Ascomycota</taxon>
        <taxon>Pezizomycotina</taxon>
        <taxon>Sordariomycetes</taxon>
        <taxon>Hypocreomycetidae</taxon>
        <taxon>Glomerellales</taxon>
        <taxon>Glomerellaceae</taxon>
        <taxon>Colletotrichum</taxon>
        <taxon>Colletotrichum graminicola species complex</taxon>
    </lineage>
</organism>
<dbReference type="Proteomes" id="UP000027238">
    <property type="component" value="Unassembled WGS sequence"/>
</dbReference>
<evidence type="ECO:0000256" key="2">
    <source>
        <dbReference type="SAM" id="MobiDB-lite"/>
    </source>
</evidence>
<feature type="coiled-coil region" evidence="1">
    <location>
        <begin position="38"/>
        <end position="65"/>
    </location>
</feature>
<evidence type="ECO:0000313" key="4">
    <source>
        <dbReference type="Proteomes" id="UP000027238"/>
    </source>
</evidence>
<dbReference type="OrthoDB" id="4846093at2759"/>
<dbReference type="AlphaFoldDB" id="A0A066WSY5"/>
<protein>
    <submittedName>
        <fullName evidence="3">Uncharacterized protein</fullName>
    </submittedName>
</protein>
<sequence>MDGPQLLPYSRADNLTARVVAAITHEMTTCISHWHQYAASKEIQIKELYVKNQQYEARIKDQDQTIHTQDERIRRLEFERFSIEMSPMQLSGGTVSPKEFISLQSPKTSVVDMESTFVGETLGHALQESYERSSDDGNTNDRNDIFAPLLALAMNSAGDAIGQDSEVRDSPQTESRNPMKRRMEEADIASKRVRYT</sequence>
<feature type="compositionally biased region" description="Basic and acidic residues" evidence="2">
    <location>
        <begin position="181"/>
        <end position="190"/>
    </location>
</feature>
<feature type="region of interest" description="Disordered" evidence="2">
    <location>
        <begin position="160"/>
        <end position="196"/>
    </location>
</feature>
<dbReference type="EMBL" id="JMSE01001560">
    <property type="protein sequence ID" value="KDN60013.1"/>
    <property type="molecule type" value="Genomic_DNA"/>
</dbReference>
<gene>
    <name evidence="3" type="ORF">CSUB01_08024</name>
</gene>
<reference evidence="4" key="1">
    <citation type="journal article" date="2014" name="Genome Announc.">
        <title>Draft genome sequence of Colletotrichum sublineola, a destructive pathogen of cultivated sorghum.</title>
        <authorList>
            <person name="Baroncelli R."/>
            <person name="Sanz-Martin J.M."/>
            <person name="Rech G.E."/>
            <person name="Sukno S.A."/>
            <person name="Thon M.R."/>
        </authorList>
    </citation>
    <scope>NUCLEOTIDE SEQUENCE [LARGE SCALE GENOMIC DNA]</scope>
    <source>
        <strain evidence="4">TX430BB</strain>
    </source>
</reference>
<evidence type="ECO:0000256" key="1">
    <source>
        <dbReference type="SAM" id="Coils"/>
    </source>
</evidence>
<name>A0A066WSY5_COLSU</name>
<proteinExistence type="predicted"/>
<comment type="caution">
    <text evidence="3">The sequence shown here is derived from an EMBL/GenBank/DDBJ whole genome shotgun (WGS) entry which is preliminary data.</text>
</comment>
<accession>A0A066WSY5</accession>
<dbReference type="eggNOG" id="ENOG502T483">
    <property type="taxonomic scope" value="Eukaryota"/>
</dbReference>
<evidence type="ECO:0000313" key="3">
    <source>
        <dbReference type="EMBL" id="KDN60013.1"/>
    </source>
</evidence>
<keyword evidence="1" id="KW-0175">Coiled coil</keyword>
<dbReference type="HOGENOM" id="CLU_120078_0_0_1"/>